<reference evidence="3 4" key="1">
    <citation type="submission" date="2015-07" db="EMBL/GenBank/DDBJ databases">
        <authorList>
            <person name="Noorani M."/>
        </authorList>
    </citation>
    <scope>NUCLEOTIDE SEQUENCE [LARGE SCALE GENOMIC DNA]</scope>
    <source>
        <strain evidence="3 4">KCTC 42284</strain>
    </source>
</reference>
<name>A0A0K0XVJ2_9GAMM</name>
<dbReference type="KEGG" id="wma:WM2015_1272"/>
<protein>
    <submittedName>
        <fullName evidence="3">Putative lipoprotein</fullName>
    </submittedName>
</protein>
<keyword evidence="2" id="KW-0732">Signal</keyword>
<feature type="compositionally biased region" description="Basic and acidic residues" evidence="1">
    <location>
        <begin position="286"/>
        <end position="323"/>
    </location>
</feature>
<keyword evidence="4" id="KW-1185">Reference proteome</keyword>
<feature type="compositionally biased region" description="Basic and acidic residues" evidence="1">
    <location>
        <begin position="330"/>
        <end position="340"/>
    </location>
</feature>
<dbReference type="Proteomes" id="UP000066624">
    <property type="component" value="Chromosome"/>
</dbReference>
<feature type="compositionally biased region" description="Basic and acidic residues" evidence="1">
    <location>
        <begin position="418"/>
        <end position="433"/>
    </location>
</feature>
<dbReference type="InterPro" id="IPR021728">
    <property type="entry name" value="DUF3300"/>
</dbReference>
<feature type="compositionally biased region" description="Basic and acidic residues" evidence="1">
    <location>
        <begin position="471"/>
        <end position="481"/>
    </location>
</feature>
<feature type="chain" id="PRO_5043399805" evidence="2">
    <location>
        <begin position="25"/>
        <end position="513"/>
    </location>
</feature>
<keyword evidence="3" id="KW-0449">Lipoprotein</keyword>
<feature type="compositionally biased region" description="Basic and acidic residues" evidence="1">
    <location>
        <begin position="497"/>
        <end position="513"/>
    </location>
</feature>
<dbReference type="AlphaFoldDB" id="A0A0K0XVJ2"/>
<evidence type="ECO:0000256" key="1">
    <source>
        <dbReference type="SAM" id="MobiDB-lite"/>
    </source>
</evidence>
<dbReference type="STRING" id="1579979.WM2015_1272"/>
<feature type="compositionally biased region" description="Low complexity" evidence="1">
    <location>
        <begin position="457"/>
        <end position="470"/>
    </location>
</feature>
<feature type="signal peptide" evidence="2">
    <location>
        <begin position="1"/>
        <end position="24"/>
    </location>
</feature>
<evidence type="ECO:0000313" key="3">
    <source>
        <dbReference type="EMBL" id="AKS41646.1"/>
    </source>
</evidence>
<dbReference type="PATRIC" id="fig|1579979.3.peg.1305"/>
<sequence length="513" mass="59782">MQTFRRWILALGLATTLFVPAVSAQEEPFSQAELDAMLAPIALYPDSVLSHVLIAATYPLEVVQAARWSLENPDLSGEAAVIAVEDFDWDPSVKALTAFPELLARMDEDIEWTQRLGDAFLIQEGEVIAAIQDLRDRAYAQGHLRSNEHVRVVREERVIYIEPARTRTVYVPYYDPYVVYGSWWWDAYPPVVWHYRRPSIGVSFYWGTGYRIAPSFYFSSFHWARREVVVVHHHHYPRGRHFRSGREVARYREARHWRHNPHHRRGVAYHRRIDEARFVARVERAERRAERHARPVGDQRRWAQSQRRELNLRERQTSPDRSQRVLAGTERVRTQSEPRLRGNGQASERLQDRRGRDARDARSATRERASVTRSESRRAQVEARTSSRAVQRERRVERSRSPSDFTVERSRAPQGLPERGRNTRSMSRDDRPAVRAQTPRRSEPARRPAPNPERVQRSAPRRASAAPARSEAPRPRAERPARVQSESRAPSRAQTRQRAESRRSGRDGRRQDP</sequence>
<proteinExistence type="predicted"/>
<dbReference type="EMBL" id="CP012154">
    <property type="protein sequence ID" value="AKS41646.1"/>
    <property type="molecule type" value="Genomic_DNA"/>
</dbReference>
<gene>
    <name evidence="3" type="ORF">WM2015_1272</name>
</gene>
<feature type="compositionally biased region" description="Polar residues" evidence="1">
    <location>
        <begin position="484"/>
        <end position="496"/>
    </location>
</feature>
<feature type="compositionally biased region" description="Basic and acidic residues" evidence="1">
    <location>
        <begin position="349"/>
        <end position="381"/>
    </location>
</feature>
<evidence type="ECO:0000313" key="4">
    <source>
        <dbReference type="Proteomes" id="UP000066624"/>
    </source>
</evidence>
<organism evidence="3 4">
    <name type="scientific">Wenzhouxiangella marina</name>
    <dbReference type="NCBI Taxonomy" id="1579979"/>
    <lineage>
        <taxon>Bacteria</taxon>
        <taxon>Pseudomonadati</taxon>
        <taxon>Pseudomonadota</taxon>
        <taxon>Gammaproteobacteria</taxon>
        <taxon>Chromatiales</taxon>
        <taxon>Wenzhouxiangellaceae</taxon>
        <taxon>Wenzhouxiangella</taxon>
    </lineage>
</organism>
<dbReference type="PANTHER" id="PTHR40269:SF1">
    <property type="entry name" value="OUTER MEMBRANE PROTEIN"/>
    <property type="match status" value="1"/>
</dbReference>
<feature type="compositionally biased region" description="Basic and acidic residues" evidence="1">
    <location>
        <begin position="390"/>
        <end position="411"/>
    </location>
</feature>
<dbReference type="OrthoDB" id="197257at2"/>
<feature type="region of interest" description="Disordered" evidence="1">
    <location>
        <begin position="286"/>
        <end position="513"/>
    </location>
</feature>
<dbReference type="Pfam" id="PF11737">
    <property type="entry name" value="DUF3300"/>
    <property type="match status" value="1"/>
</dbReference>
<dbReference type="PANTHER" id="PTHR40269">
    <property type="entry name" value="OUTER MEMBRANE PROTEIN-RELATED"/>
    <property type="match status" value="1"/>
</dbReference>
<evidence type="ECO:0000256" key="2">
    <source>
        <dbReference type="SAM" id="SignalP"/>
    </source>
</evidence>
<dbReference type="RefSeq" id="WP_049725270.1">
    <property type="nucleotide sequence ID" value="NZ_CP012154.1"/>
</dbReference>
<accession>A0A0K0XVJ2</accession>